<feature type="chain" id="PRO_5004198423" evidence="1">
    <location>
        <begin position="20"/>
        <end position="99"/>
    </location>
</feature>
<evidence type="ECO:0000256" key="1">
    <source>
        <dbReference type="SAM" id="SignalP"/>
    </source>
</evidence>
<evidence type="ECO:0000313" key="2">
    <source>
        <dbReference type="EMBL" id="EAS41523.1"/>
    </source>
</evidence>
<dbReference type="Proteomes" id="UP000003789">
    <property type="component" value="Unassembled WGS sequence"/>
</dbReference>
<feature type="signal peptide" evidence="1">
    <location>
        <begin position="1"/>
        <end position="19"/>
    </location>
</feature>
<comment type="caution">
    <text evidence="2">The sequence shown here is derived from an EMBL/GenBank/DDBJ whole genome shotgun (WGS) entry which is preliminary data.</text>
</comment>
<dbReference type="EMBL" id="AAPH01000033">
    <property type="protein sequence ID" value="EAS41523.1"/>
    <property type="molecule type" value="Genomic_DNA"/>
</dbReference>
<protein>
    <submittedName>
        <fullName evidence="2">Uncharacterized protein</fullName>
    </submittedName>
</protein>
<organism evidence="2 3">
    <name type="scientific">Photobacterium profundum 3TCK</name>
    <dbReference type="NCBI Taxonomy" id="314280"/>
    <lineage>
        <taxon>Bacteria</taxon>
        <taxon>Pseudomonadati</taxon>
        <taxon>Pseudomonadota</taxon>
        <taxon>Gammaproteobacteria</taxon>
        <taxon>Vibrionales</taxon>
        <taxon>Vibrionaceae</taxon>
        <taxon>Photobacterium</taxon>
    </lineage>
</organism>
<evidence type="ECO:0000313" key="3">
    <source>
        <dbReference type="Proteomes" id="UP000003789"/>
    </source>
</evidence>
<keyword evidence="1" id="KW-0732">Signal</keyword>
<proteinExistence type="predicted"/>
<sequence length="99" mass="10547">MKKYLLAISFLSLSLPVAAVDVICDDIIAVSKDGSVNDSLILVSRAIGHMDFNDSIDYGNMFAALSEAGQSKIVSDSIILCDSLPGNAPLSNILKKFIK</sequence>
<accession>Q1YZ18</accession>
<gene>
    <name evidence="2" type="ORF">P3TCK_07771</name>
</gene>
<dbReference type="AlphaFoldDB" id="Q1YZ18"/>
<dbReference type="RefSeq" id="WP_006229570.1">
    <property type="nucleotide sequence ID" value="NZ_CH724134.1"/>
</dbReference>
<reference evidence="2 3" key="1">
    <citation type="submission" date="2006-03" db="EMBL/GenBank/DDBJ databases">
        <authorList>
            <person name="Bartlett D.H."/>
            <person name="Valle G."/>
            <person name="Lauro F.M."/>
            <person name="Vezzi A."/>
            <person name="Simonato F."/>
            <person name="Eloe E."/>
            <person name="Vitulo N."/>
            <person name="Stratton T.K."/>
            <person name="D'angelo M."/>
            <person name="Ferriera S."/>
            <person name="Johnson J."/>
            <person name="Kravitz S."/>
            <person name="Beeson K."/>
            <person name="Sutton G."/>
            <person name="Rogers Y."/>
            <person name="Friedman R."/>
            <person name="Frazier M."/>
            <person name="Venter J.C."/>
        </authorList>
    </citation>
    <scope>NUCLEOTIDE SEQUENCE [LARGE SCALE GENOMIC DNA]</scope>
    <source>
        <strain evidence="2 3">3TCK</strain>
    </source>
</reference>
<dbReference type="HOGENOM" id="CLU_2317754_0_0_6"/>
<name>Q1YZ18_9GAMM</name>